<proteinExistence type="predicted"/>
<dbReference type="STRING" id="35752.SAMN05421541_1073"/>
<organism evidence="6 7">
    <name type="scientific">Actinoplanes philippinensis</name>
    <dbReference type="NCBI Taxonomy" id="35752"/>
    <lineage>
        <taxon>Bacteria</taxon>
        <taxon>Bacillati</taxon>
        <taxon>Actinomycetota</taxon>
        <taxon>Actinomycetes</taxon>
        <taxon>Micromonosporales</taxon>
        <taxon>Micromonosporaceae</taxon>
        <taxon>Actinoplanes</taxon>
    </lineage>
</organism>
<dbReference type="CDD" id="cd03801">
    <property type="entry name" value="GT4_PimA-like"/>
    <property type="match status" value="1"/>
</dbReference>
<protein>
    <submittedName>
        <fullName evidence="6">Glycosyltransferase involved in cell wall bisynthesis</fullName>
    </submittedName>
</protein>
<feature type="domain" description="Glycosyltransferase subfamily 4-like N-terminal" evidence="5">
    <location>
        <begin position="20"/>
        <end position="221"/>
    </location>
</feature>
<evidence type="ECO:0000313" key="7">
    <source>
        <dbReference type="Proteomes" id="UP000199645"/>
    </source>
</evidence>
<dbReference type="AlphaFoldDB" id="A0A1I2GMU2"/>
<dbReference type="InterPro" id="IPR001296">
    <property type="entry name" value="Glyco_trans_1"/>
</dbReference>
<evidence type="ECO:0000256" key="2">
    <source>
        <dbReference type="ARBA" id="ARBA00022679"/>
    </source>
</evidence>
<dbReference type="Proteomes" id="UP000199645">
    <property type="component" value="Unassembled WGS sequence"/>
</dbReference>
<dbReference type="GO" id="GO:0009103">
    <property type="term" value="P:lipopolysaccharide biosynthetic process"/>
    <property type="evidence" value="ECO:0007669"/>
    <property type="project" value="TreeGrafter"/>
</dbReference>
<dbReference type="RefSeq" id="WP_093615812.1">
    <property type="nucleotide sequence ID" value="NZ_BOMT01000040.1"/>
</dbReference>
<evidence type="ECO:0000259" key="5">
    <source>
        <dbReference type="Pfam" id="PF13439"/>
    </source>
</evidence>
<keyword evidence="1" id="KW-0328">Glycosyltransferase</keyword>
<dbReference type="PANTHER" id="PTHR46401">
    <property type="entry name" value="GLYCOSYLTRANSFERASE WBBK-RELATED"/>
    <property type="match status" value="1"/>
</dbReference>
<dbReference type="Pfam" id="PF13439">
    <property type="entry name" value="Glyco_transf_4"/>
    <property type="match status" value="1"/>
</dbReference>
<evidence type="ECO:0000259" key="4">
    <source>
        <dbReference type="Pfam" id="PF00534"/>
    </source>
</evidence>
<dbReference type="Gene3D" id="3.40.50.2000">
    <property type="entry name" value="Glycogen Phosphorylase B"/>
    <property type="match status" value="3"/>
</dbReference>
<accession>A0A1I2GMU2</accession>
<feature type="domain" description="Glycosyl transferase family 1" evidence="4">
    <location>
        <begin position="277"/>
        <end position="432"/>
    </location>
</feature>
<sequence length="460" mass="49535">MISAPLRIALLSYRSKPHSGGQGIYVRHLSRELVRLGHRVEVFSGPPLPELDAGVELTVLPSLDLYREPDPFRTPRLSEFRDGIDVLEWTAMCTGAFPEPLTFSLRAWRHLRERLAEFDVVHDNQCLGYGLLPLSRSGTPLVATIHHPITVDRDLELAAAPDWKRRLSLRRWYAFTRMQGRVARRLPWLTTVSQAARDEIVEAFQVPAERMRVIGVGVDVDTFSPKPETGDTTGPHPETGNTTNPHPGTSGTATATAEGLEARGGAAWLTPPAPGGRVVAVASADVPLKGLPELIEAVAKLRADHDVELVVVGSARPDGAAAKAITRLGLDGAVRFVSGISDAELADLFRSATVAAVPSRYEGFSLPAVEAMACGVPLVVTTAGALPEVTGPDGLASLQVPPGDPGALSAAIGRLLDDEGLRRRLGAEGRRRAVEHFTWRRTAIRTAEWYADAIAAHRTA</sequence>
<evidence type="ECO:0000256" key="1">
    <source>
        <dbReference type="ARBA" id="ARBA00022676"/>
    </source>
</evidence>
<evidence type="ECO:0000313" key="6">
    <source>
        <dbReference type="EMBL" id="SFF18553.1"/>
    </source>
</evidence>
<keyword evidence="2 6" id="KW-0808">Transferase</keyword>
<dbReference type="OrthoDB" id="9810929at2"/>
<dbReference type="GO" id="GO:0016757">
    <property type="term" value="F:glycosyltransferase activity"/>
    <property type="evidence" value="ECO:0007669"/>
    <property type="project" value="UniProtKB-KW"/>
</dbReference>
<dbReference type="EMBL" id="FONV01000007">
    <property type="protein sequence ID" value="SFF18553.1"/>
    <property type="molecule type" value="Genomic_DNA"/>
</dbReference>
<evidence type="ECO:0000256" key="3">
    <source>
        <dbReference type="SAM" id="MobiDB-lite"/>
    </source>
</evidence>
<reference evidence="6 7" key="1">
    <citation type="submission" date="2016-10" db="EMBL/GenBank/DDBJ databases">
        <authorList>
            <person name="de Groot N.N."/>
        </authorList>
    </citation>
    <scope>NUCLEOTIDE SEQUENCE [LARGE SCALE GENOMIC DNA]</scope>
    <source>
        <strain evidence="6 7">DSM 43019</strain>
    </source>
</reference>
<dbReference type="Pfam" id="PF00534">
    <property type="entry name" value="Glycos_transf_1"/>
    <property type="match status" value="1"/>
</dbReference>
<dbReference type="SUPFAM" id="SSF53756">
    <property type="entry name" value="UDP-Glycosyltransferase/glycogen phosphorylase"/>
    <property type="match status" value="1"/>
</dbReference>
<keyword evidence="7" id="KW-1185">Reference proteome</keyword>
<gene>
    <name evidence="6" type="ORF">SAMN05421541_1073</name>
</gene>
<dbReference type="PANTHER" id="PTHR46401:SF2">
    <property type="entry name" value="GLYCOSYLTRANSFERASE WBBK-RELATED"/>
    <property type="match status" value="1"/>
</dbReference>
<feature type="region of interest" description="Disordered" evidence="3">
    <location>
        <begin position="222"/>
        <end position="253"/>
    </location>
</feature>
<dbReference type="InterPro" id="IPR028098">
    <property type="entry name" value="Glyco_trans_4-like_N"/>
</dbReference>
<name>A0A1I2GMU2_9ACTN</name>